<dbReference type="GO" id="GO:0000976">
    <property type="term" value="F:transcription cis-regulatory region binding"/>
    <property type="evidence" value="ECO:0007669"/>
    <property type="project" value="TreeGrafter"/>
</dbReference>
<name>A0A7M1ST70_9MICO</name>
<keyword evidence="2 6" id="KW-0238">DNA-binding</keyword>
<feature type="domain" description="HTH lacI-type" evidence="4">
    <location>
        <begin position="2"/>
        <end position="56"/>
    </location>
</feature>
<dbReference type="Gene3D" id="3.40.50.2300">
    <property type="match status" value="2"/>
</dbReference>
<gene>
    <name evidence="6" type="ORF">IM660_00065</name>
</gene>
<dbReference type="CDD" id="cd01392">
    <property type="entry name" value="HTH_LacI"/>
    <property type="match status" value="1"/>
</dbReference>
<dbReference type="CDD" id="cd06267">
    <property type="entry name" value="PBP1_LacI_sugar_binding-like"/>
    <property type="match status" value="1"/>
</dbReference>
<dbReference type="InterPro" id="IPR010982">
    <property type="entry name" value="Lambda_DNA-bd_dom_sf"/>
</dbReference>
<keyword evidence="1" id="KW-0805">Transcription regulation</keyword>
<dbReference type="Gene3D" id="1.10.260.40">
    <property type="entry name" value="lambda repressor-like DNA-binding domains"/>
    <property type="match status" value="1"/>
</dbReference>
<dbReference type="PANTHER" id="PTHR30146:SF109">
    <property type="entry name" value="HTH-TYPE TRANSCRIPTIONAL REGULATOR GALS"/>
    <property type="match status" value="1"/>
</dbReference>
<evidence type="ECO:0000313" key="7">
    <source>
        <dbReference type="Proteomes" id="UP000593758"/>
    </source>
</evidence>
<keyword evidence="7" id="KW-1185">Reference proteome</keyword>
<feature type="domain" description="HTH cro/C1-type" evidence="5">
    <location>
        <begin position="3"/>
        <end position="32"/>
    </location>
</feature>
<dbReference type="AlphaFoldDB" id="A0A7M1ST70"/>
<evidence type="ECO:0000259" key="4">
    <source>
        <dbReference type="PROSITE" id="PS50932"/>
    </source>
</evidence>
<reference evidence="6 7" key="1">
    <citation type="submission" date="2020-10" db="EMBL/GenBank/DDBJ databases">
        <title>Haloactinobacterium sp. RN3S43, a bacterium isolated from saline soil.</title>
        <authorList>
            <person name="Sun J.-Q."/>
        </authorList>
    </citation>
    <scope>NUCLEOTIDE SEQUENCE [LARGE SCALE GENOMIC DNA]</scope>
    <source>
        <strain evidence="6 7">RN3S43</strain>
    </source>
</reference>
<dbReference type="Pfam" id="PF00356">
    <property type="entry name" value="LacI"/>
    <property type="match status" value="1"/>
</dbReference>
<dbReference type="InterPro" id="IPR028082">
    <property type="entry name" value="Peripla_BP_I"/>
</dbReference>
<dbReference type="InterPro" id="IPR046335">
    <property type="entry name" value="LacI/GalR-like_sensor"/>
</dbReference>
<dbReference type="GO" id="GO:0003700">
    <property type="term" value="F:DNA-binding transcription factor activity"/>
    <property type="evidence" value="ECO:0007669"/>
    <property type="project" value="TreeGrafter"/>
</dbReference>
<dbReference type="SUPFAM" id="SSF53822">
    <property type="entry name" value="Periplasmic binding protein-like I"/>
    <property type="match status" value="1"/>
</dbReference>
<dbReference type="InterPro" id="IPR001387">
    <property type="entry name" value="Cro/C1-type_HTH"/>
</dbReference>
<evidence type="ECO:0000259" key="5">
    <source>
        <dbReference type="PROSITE" id="PS50943"/>
    </source>
</evidence>
<proteinExistence type="predicted"/>
<dbReference type="KEGG" id="halt:IM660_00065"/>
<evidence type="ECO:0000256" key="2">
    <source>
        <dbReference type="ARBA" id="ARBA00023125"/>
    </source>
</evidence>
<dbReference type="SUPFAM" id="SSF47413">
    <property type="entry name" value="lambda repressor-like DNA-binding domains"/>
    <property type="match status" value="1"/>
</dbReference>
<evidence type="ECO:0000256" key="1">
    <source>
        <dbReference type="ARBA" id="ARBA00023015"/>
    </source>
</evidence>
<keyword evidence="3" id="KW-0804">Transcription</keyword>
<dbReference type="EMBL" id="CP063169">
    <property type="protein sequence ID" value="QOR70768.1"/>
    <property type="molecule type" value="Genomic_DNA"/>
</dbReference>
<dbReference type="Proteomes" id="UP000593758">
    <property type="component" value="Chromosome"/>
</dbReference>
<evidence type="ECO:0000256" key="3">
    <source>
        <dbReference type="ARBA" id="ARBA00023163"/>
    </source>
</evidence>
<dbReference type="PROSITE" id="PS50943">
    <property type="entry name" value="HTH_CROC1"/>
    <property type="match status" value="1"/>
</dbReference>
<protein>
    <submittedName>
        <fullName evidence="6">LacI family DNA-binding transcriptional regulator</fullName>
    </submittedName>
</protein>
<dbReference type="PROSITE" id="PS00356">
    <property type="entry name" value="HTH_LACI_1"/>
    <property type="match status" value="1"/>
</dbReference>
<sequence>MTTMTDVARAAGVSVMTVSNVLSGRRRVSPETRERVLRAVAELDYQVNLTARNLRYGRSGSIALLVPQFDHAYFGALGARVARAIADLGRQVVIEQTTASPEGELSALSLARLHMYDGAIFSVVGLREAELDRIRDSIPIVLLGEREVPARFDHVMMGNVEGARLAVRHMLDRGSRRVLIAGGQRGQDALGMSRARTLGWLRAHDEVGIQADESLILHMTQLDIAHARRAVAAAVAADPGIDGVFGVTDDVAIGALAGLRDVGRQVPEDVQVVGFDNLEIGAHIYPELTSVDPSSDWIVDNAVRLLQARMGDDPPSEAEHLVSPVRLVERGSTRD</sequence>
<dbReference type="SMART" id="SM00354">
    <property type="entry name" value="HTH_LACI"/>
    <property type="match status" value="1"/>
</dbReference>
<dbReference type="PANTHER" id="PTHR30146">
    <property type="entry name" value="LACI-RELATED TRANSCRIPTIONAL REPRESSOR"/>
    <property type="match status" value="1"/>
</dbReference>
<accession>A0A7M1ST70</accession>
<dbReference type="PROSITE" id="PS50932">
    <property type="entry name" value="HTH_LACI_2"/>
    <property type="match status" value="1"/>
</dbReference>
<dbReference type="InterPro" id="IPR000843">
    <property type="entry name" value="HTH_LacI"/>
</dbReference>
<organism evidence="6 7">
    <name type="scientific">Ruania alkalisoli</name>
    <dbReference type="NCBI Taxonomy" id="2779775"/>
    <lineage>
        <taxon>Bacteria</taxon>
        <taxon>Bacillati</taxon>
        <taxon>Actinomycetota</taxon>
        <taxon>Actinomycetes</taxon>
        <taxon>Micrococcales</taxon>
        <taxon>Ruaniaceae</taxon>
        <taxon>Ruania</taxon>
    </lineage>
</organism>
<dbReference type="Pfam" id="PF13377">
    <property type="entry name" value="Peripla_BP_3"/>
    <property type="match status" value="1"/>
</dbReference>
<evidence type="ECO:0000313" key="6">
    <source>
        <dbReference type="EMBL" id="QOR70768.1"/>
    </source>
</evidence>